<dbReference type="OrthoDB" id="9809485at2"/>
<dbReference type="Pfam" id="PF03193">
    <property type="entry name" value="RsgA_GTPase"/>
    <property type="match status" value="1"/>
</dbReference>
<name>F6DKM1_DESRL</name>
<dbReference type="KEGG" id="dru:Desru_2145"/>
<keyword evidence="1 10" id="KW-0963">Cytoplasm</keyword>
<evidence type="ECO:0000259" key="12">
    <source>
        <dbReference type="PROSITE" id="PS51721"/>
    </source>
</evidence>
<keyword evidence="4 10" id="KW-0699">rRNA-binding</keyword>
<dbReference type="SUPFAM" id="SSF50249">
    <property type="entry name" value="Nucleic acid-binding proteins"/>
    <property type="match status" value="1"/>
</dbReference>
<evidence type="ECO:0000256" key="2">
    <source>
        <dbReference type="ARBA" id="ARBA00022517"/>
    </source>
</evidence>
<evidence type="ECO:0000256" key="4">
    <source>
        <dbReference type="ARBA" id="ARBA00022730"/>
    </source>
</evidence>
<dbReference type="RefSeq" id="WP_013842156.1">
    <property type="nucleotide sequence ID" value="NC_015589.1"/>
</dbReference>
<comment type="subunit">
    <text evidence="10">Monomer. Associates with 30S ribosomal subunit, binds 16S rRNA.</text>
</comment>
<dbReference type="CDD" id="cd01854">
    <property type="entry name" value="YjeQ_EngC"/>
    <property type="match status" value="1"/>
</dbReference>
<keyword evidence="8 10" id="KW-0694">RNA-binding</keyword>
<comment type="function">
    <text evidence="10">One of several proteins that assist in the late maturation steps of the functional core of the 30S ribosomal subunit. Helps release RbfA from mature subunits. May play a role in the assembly of ribosomal proteins into the subunit. Circularly permuted GTPase that catalyzes slow GTP hydrolysis, GTPase activity is stimulated by the 30S ribosomal subunit.</text>
</comment>
<evidence type="ECO:0000256" key="6">
    <source>
        <dbReference type="ARBA" id="ARBA00022801"/>
    </source>
</evidence>
<evidence type="ECO:0000256" key="1">
    <source>
        <dbReference type="ARBA" id="ARBA00022490"/>
    </source>
</evidence>
<reference evidence="13 14" key="2">
    <citation type="journal article" date="2012" name="Stand. Genomic Sci.">
        <title>Complete genome sequence of the sulfate-reducing firmicute Desulfotomaculum ruminis type strain (DL(T)).</title>
        <authorList>
            <person name="Spring S."/>
            <person name="Visser M."/>
            <person name="Lu M."/>
            <person name="Copeland A."/>
            <person name="Lapidus A."/>
            <person name="Lucas S."/>
            <person name="Cheng J.F."/>
            <person name="Han C."/>
            <person name="Tapia R."/>
            <person name="Goodwin L.A."/>
            <person name="Pitluck S."/>
            <person name="Ivanova N."/>
            <person name="Land M."/>
            <person name="Hauser L."/>
            <person name="Larimer F."/>
            <person name="Rohde M."/>
            <person name="Goker M."/>
            <person name="Detter J.C."/>
            <person name="Kyrpides N.C."/>
            <person name="Woyke T."/>
            <person name="Schaap P.J."/>
            <person name="Plugge C.M."/>
            <person name="Muyzer G."/>
            <person name="Kuever J."/>
            <person name="Pereira I.A."/>
            <person name="Parshina S.N."/>
            <person name="Bernier-Latmani R."/>
            <person name="Stams A.J."/>
            <person name="Klenk H.P."/>
        </authorList>
    </citation>
    <scope>NUCLEOTIDE SEQUENCE [LARGE SCALE GENOMIC DNA]</scope>
    <source>
        <strain evidence="14">ATCC 23193 / DSM 2154 / NCIB 8452 / DL</strain>
    </source>
</reference>
<evidence type="ECO:0000313" key="14">
    <source>
        <dbReference type="Proteomes" id="UP000009234"/>
    </source>
</evidence>
<dbReference type="Gene3D" id="3.40.50.300">
    <property type="entry name" value="P-loop containing nucleotide triphosphate hydrolases"/>
    <property type="match status" value="1"/>
</dbReference>
<evidence type="ECO:0000256" key="5">
    <source>
        <dbReference type="ARBA" id="ARBA00022741"/>
    </source>
</evidence>
<feature type="binding site" evidence="10">
    <location>
        <begin position="148"/>
        <end position="151"/>
    </location>
    <ligand>
        <name>GTP</name>
        <dbReference type="ChEBI" id="CHEBI:37565"/>
    </ligand>
</feature>
<dbReference type="GO" id="GO:0019843">
    <property type="term" value="F:rRNA binding"/>
    <property type="evidence" value="ECO:0007669"/>
    <property type="project" value="UniProtKB-KW"/>
</dbReference>
<dbReference type="GO" id="GO:0005525">
    <property type="term" value="F:GTP binding"/>
    <property type="evidence" value="ECO:0007669"/>
    <property type="project" value="UniProtKB-UniRule"/>
</dbReference>
<evidence type="ECO:0000256" key="3">
    <source>
        <dbReference type="ARBA" id="ARBA00022723"/>
    </source>
</evidence>
<dbReference type="InterPro" id="IPR030378">
    <property type="entry name" value="G_CP_dom"/>
</dbReference>
<feature type="binding site" evidence="10">
    <location>
        <position position="288"/>
    </location>
    <ligand>
        <name>Zn(2+)</name>
        <dbReference type="ChEBI" id="CHEBI:29105"/>
    </ligand>
</feature>
<dbReference type="PANTHER" id="PTHR32120:SF10">
    <property type="entry name" value="SMALL RIBOSOMAL SUBUNIT BIOGENESIS GTPASE RSGA"/>
    <property type="match status" value="1"/>
</dbReference>
<dbReference type="HOGENOM" id="CLU_033617_0_1_9"/>
<dbReference type="AlphaFoldDB" id="F6DKM1"/>
<dbReference type="InterPro" id="IPR010914">
    <property type="entry name" value="RsgA_GTPase_dom"/>
</dbReference>
<dbReference type="NCBIfam" id="TIGR00157">
    <property type="entry name" value="ribosome small subunit-dependent GTPase A"/>
    <property type="match status" value="1"/>
</dbReference>
<dbReference type="GO" id="GO:0042274">
    <property type="term" value="P:ribosomal small subunit biogenesis"/>
    <property type="evidence" value="ECO:0007669"/>
    <property type="project" value="UniProtKB-UniRule"/>
</dbReference>
<keyword evidence="3 10" id="KW-0479">Metal-binding</keyword>
<keyword evidence="6 10" id="KW-0378">Hydrolase</keyword>
<feature type="domain" description="CP-type G" evidence="12">
    <location>
        <begin position="103"/>
        <end position="258"/>
    </location>
</feature>
<dbReference type="InterPro" id="IPR012340">
    <property type="entry name" value="NA-bd_OB-fold"/>
</dbReference>
<feature type="binding site" evidence="10">
    <location>
        <position position="294"/>
    </location>
    <ligand>
        <name>Zn(2+)</name>
        <dbReference type="ChEBI" id="CHEBI:29105"/>
    </ligand>
</feature>
<evidence type="ECO:0000256" key="8">
    <source>
        <dbReference type="ARBA" id="ARBA00022884"/>
    </source>
</evidence>
<evidence type="ECO:0000259" key="11">
    <source>
        <dbReference type="PROSITE" id="PS50936"/>
    </source>
</evidence>
<reference evidence="14" key="1">
    <citation type="submission" date="2011-05" db="EMBL/GenBank/DDBJ databases">
        <title>Complete sequence of Desulfotomaculum ruminis DSM 2154.</title>
        <authorList>
            <person name="Lucas S."/>
            <person name="Copeland A."/>
            <person name="Lapidus A."/>
            <person name="Cheng J.-F."/>
            <person name="Goodwin L."/>
            <person name="Pitluck S."/>
            <person name="Lu M."/>
            <person name="Detter J.C."/>
            <person name="Han C."/>
            <person name="Tapia R."/>
            <person name="Land M."/>
            <person name="Hauser L."/>
            <person name="Kyrpides N."/>
            <person name="Ivanova N."/>
            <person name="Mikhailova N."/>
            <person name="Pagani I."/>
            <person name="Stams A.J.M."/>
            <person name="Plugge C.M."/>
            <person name="Muyzer G."/>
            <person name="Kuever J."/>
            <person name="Parshina S.N."/>
            <person name="Ivanova A.E."/>
            <person name="Nazina T.N."/>
            <person name="Brambilla E."/>
            <person name="Spring S."/>
            <person name="Klenk H.-P."/>
            <person name="Woyke T."/>
        </authorList>
    </citation>
    <scope>NUCLEOTIDE SEQUENCE [LARGE SCALE GENOMIC DNA]</scope>
    <source>
        <strain evidence="14">ATCC 23193 / DSM 2154 / NCIB 8452 / DL</strain>
    </source>
</reference>
<dbReference type="InterPro" id="IPR004881">
    <property type="entry name" value="Ribosome_biogen_GTPase_RsgA"/>
</dbReference>
<gene>
    <name evidence="10" type="primary">rsgA</name>
    <name evidence="13" type="ordered locus">Desru_2145</name>
</gene>
<proteinExistence type="inferred from homology"/>
<dbReference type="STRING" id="696281.Desru_2145"/>
<dbReference type="EMBL" id="CP002780">
    <property type="protein sequence ID" value="AEG60396.1"/>
    <property type="molecule type" value="Genomic_DNA"/>
</dbReference>
<dbReference type="PROSITE" id="PS51721">
    <property type="entry name" value="G_CP"/>
    <property type="match status" value="1"/>
</dbReference>
<dbReference type="EC" id="3.6.1.-" evidence="10"/>
<evidence type="ECO:0000313" key="13">
    <source>
        <dbReference type="EMBL" id="AEG60396.1"/>
    </source>
</evidence>
<dbReference type="eggNOG" id="COG1162">
    <property type="taxonomic scope" value="Bacteria"/>
</dbReference>
<dbReference type="SUPFAM" id="SSF52540">
    <property type="entry name" value="P-loop containing nucleoside triphosphate hydrolases"/>
    <property type="match status" value="1"/>
</dbReference>
<dbReference type="GO" id="GO:0003924">
    <property type="term" value="F:GTPase activity"/>
    <property type="evidence" value="ECO:0007669"/>
    <property type="project" value="UniProtKB-UniRule"/>
</dbReference>
<evidence type="ECO:0000256" key="7">
    <source>
        <dbReference type="ARBA" id="ARBA00022833"/>
    </source>
</evidence>
<comment type="similarity">
    <text evidence="10">Belongs to the TRAFAC class YlqF/YawG GTPase family. RsgA subfamily.</text>
</comment>
<feature type="binding site" evidence="10">
    <location>
        <position position="281"/>
    </location>
    <ligand>
        <name>Zn(2+)</name>
        <dbReference type="ChEBI" id="CHEBI:29105"/>
    </ligand>
</feature>
<feature type="domain" description="EngC GTPase" evidence="11">
    <location>
        <begin position="109"/>
        <end position="256"/>
    </location>
</feature>
<keyword evidence="14" id="KW-1185">Reference proteome</keyword>
<feature type="binding site" evidence="10">
    <location>
        <begin position="200"/>
        <end position="208"/>
    </location>
    <ligand>
        <name>GTP</name>
        <dbReference type="ChEBI" id="CHEBI:37565"/>
    </ligand>
</feature>
<keyword evidence="5 10" id="KW-0547">Nucleotide-binding</keyword>
<evidence type="ECO:0000256" key="10">
    <source>
        <dbReference type="HAMAP-Rule" id="MF_01820"/>
    </source>
</evidence>
<feature type="binding site" evidence="10">
    <location>
        <position position="286"/>
    </location>
    <ligand>
        <name>Zn(2+)</name>
        <dbReference type="ChEBI" id="CHEBI:29105"/>
    </ligand>
</feature>
<accession>F6DKM1</accession>
<dbReference type="GO" id="GO:0005737">
    <property type="term" value="C:cytoplasm"/>
    <property type="evidence" value="ECO:0007669"/>
    <property type="project" value="UniProtKB-SubCell"/>
</dbReference>
<sequence length="352" mass="39825">MNLISLGWNDFWEEHFRNYQQPGFKAGRIAAEYKGIYRVYTEKGDFLAGISGKMRYQAAVRDHFPAVGDWVVLRDEDEASPVIHAVLPRKSKFSRKVAGKATEEQIIAANVDTVFLVTALNKDFNLRRIERYLTLAWESGANPVIVLSKADLCQDIPNKVQNAEAIALGVPVYVISSITGQGIESLEFHLGEGRTVALLGSSGAGKSTLINRLMGKPAQRTRDIRQGDDRGKHTTTSRELFLLPRGGLVVDTPGLRELQLWDSHEGFHETFEDVEFYAGQCRFTDCRHTSEPGCAVKRALAEGKLDPARFNHYLKLQKELAYLSRKENQQELLADKARWKKIHKEMKHYKPR</sequence>
<dbReference type="Gene3D" id="1.10.40.50">
    <property type="entry name" value="Probable gtpase engc, domain 3"/>
    <property type="match status" value="1"/>
</dbReference>
<keyword evidence="9 10" id="KW-0342">GTP-binding</keyword>
<dbReference type="Proteomes" id="UP000009234">
    <property type="component" value="Chromosome"/>
</dbReference>
<dbReference type="InterPro" id="IPR027417">
    <property type="entry name" value="P-loop_NTPase"/>
</dbReference>
<evidence type="ECO:0000256" key="9">
    <source>
        <dbReference type="ARBA" id="ARBA00023134"/>
    </source>
</evidence>
<organism evidence="13 14">
    <name type="scientific">Desulforamulus ruminis (strain ATCC 23193 / DSM 2154 / NCIMB 8452 / DL)</name>
    <name type="common">Desulfotomaculum ruminis</name>
    <dbReference type="NCBI Taxonomy" id="696281"/>
    <lineage>
        <taxon>Bacteria</taxon>
        <taxon>Bacillati</taxon>
        <taxon>Bacillota</taxon>
        <taxon>Clostridia</taxon>
        <taxon>Eubacteriales</taxon>
        <taxon>Peptococcaceae</taxon>
        <taxon>Desulforamulus</taxon>
    </lineage>
</organism>
<comment type="subcellular location">
    <subcellularLocation>
        <location evidence="10">Cytoplasm</location>
    </subcellularLocation>
</comment>
<dbReference type="GO" id="GO:0046872">
    <property type="term" value="F:metal ion binding"/>
    <property type="evidence" value="ECO:0007669"/>
    <property type="project" value="UniProtKB-KW"/>
</dbReference>
<protein>
    <recommendedName>
        <fullName evidence="10">Small ribosomal subunit biogenesis GTPase RsgA</fullName>
        <ecNumber evidence="10">3.6.1.-</ecNumber>
    </recommendedName>
</protein>
<comment type="cofactor">
    <cofactor evidence="10">
        <name>Zn(2+)</name>
        <dbReference type="ChEBI" id="CHEBI:29105"/>
    </cofactor>
    <text evidence="10">Binds 1 zinc ion per subunit.</text>
</comment>
<dbReference type="PANTHER" id="PTHR32120">
    <property type="entry name" value="SMALL RIBOSOMAL SUBUNIT BIOGENESIS GTPASE RSGA"/>
    <property type="match status" value="1"/>
</dbReference>
<keyword evidence="2 10" id="KW-0690">Ribosome biogenesis</keyword>
<keyword evidence="7 10" id="KW-0862">Zinc</keyword>
<dbReference type="PROSITE" id="PS50936">
    <property type="entry name" value="ENGC_GTPASE"/>
    <property type="match status" value="1"/>
</dbReference>
<dbReference type="HAMAP" id="MF_01820">
    <property type="entry name" value="GTPase_RsgA"/>
    <property type="match status" value="1"/>
</dbReference>
<dbReference type="Gene3D" id="2.40.50.140">
    <property type="entry name" value="Nucleic acid-binding proteins"/>
    <property type="match status" value="1"/>
</dbReference>